<dbReference type="InterPro" id="IPR023577">
    <property type="entry name" value="CYTH_domain"/>
</dbReference>
<gene>
    <name evidence="2" type="ORF">GMJLKIPL_2679</name>
</gene>
<feature type="domain" description="CYTH" evidence="1">
    <location>
        <begin position="2"/>
        <end position="149"/>
    </location>
</feature>
<dbReference type="InterPro" id="IPR012042">
    <property type="entry name" value="NeuTTM/CthTTM-like"/>
</dbReference>
<keyword evidence="3" id="KW-1185">Reference proteome</keyword>
<sequence length="171" mass="18888">MRFEVERKFLVASDDWRRAATGRRRLRDGLIVQAGGGKVRVRLDETRAWLTVKGPRDGLGRAEFEYEIPPSDAEAMMEAVCPGDQIQKVRHSVPHAGLVWEVDVFEGDLAGLILAEVEVAHETQPLLVPGWAGPEVSADPRFRQSALLRLRAETGRPLTLDDVLAGTPTKA</sequence>
<dbReference type="PANTHER" id="PTHR40114:SF1">
    <property type="entry name" value="SLR0698 PROTEIN"/>
    <property type="match status" value="1"/>
</dbReference>
<dbReference type="SUPFAM" id="SSF55154">
    <property type="entry name" value="CYTH-like phosphatases"/>
    <property type="match status" value="1"/>
</dbReference>
<dbReference type="SMART" id="SM01118">
    <property type="entry name" value="CYTH"/>
    <property type="match status" value="1"/>
</dbReference>
<dbReference type="PROSITE" id="PS51707">
    <property type="entry name" value="CYTH"/>
    <property type="match status" value="1"/>
</dbReference>
<organism evidence="2 3">
    <name type="scientific">Methylobacterium isbiliense</name>
    <dbReference type="NCBI Taxonomy" id="315478"/>
    <lineage>
        <taxon>Bacteria</taxon>
        <taxon>Pseudomonadati</taxon>
        <taxon>Pseudomonadota</taxon>
        <taxon>Alphaproteobacteria</taxon>
        <taxon>Hyphomicrobiales</taxon>
        <taxon>Methylobacteriaceae</taxon>
        <taxon>Methylobacterium</taxon>
    </lineage>
</organism>
<dbReference type="InterPro" id="IPR033469">
    <property type="entry name" value="CYTH-like_dom_sf"/>
</dbReference>
<dbReference type="RefSeq" id="WP_238235619.1">
    <property type="nucleotide sequence ID" value="NZ_BPQQ01000031.1"/>
</dbReference>
<evidence type="ECO:0000259" key="1">
    <source>
        <dbReference type="PROSITE" id="PS51707"/>
    </source>
</evidence>
<reference evidence="2" key="1">
    <citation type="journal article" date="2021" name="Front. Microbiol.">
        <title>Comprehensive Comparative Genomics and Phenotyping of Methylobacterium Species.</title>
        <authorList>
            <person name="Alessa O."/>
            <person name="Ogura Y."/>
            <person name="Fujitani Y."/>
            <person name="Takami H."/>
            <person name="Hayashi T."/>
            <person name="Sahin N."/>
            <person name="Tani A."/>
        </authorList>
    </citation>
    <scope>NUCLEOTIDE SEQUENCE</scope>
    <source>
        <strain evidence="2">DSM 17168</strain>
    </source>
</reference>
<evidence type="ECO:0000313" key="2">
    <source>
        <dbReference type="EMBL" id="GJE00753.1"/>
    </source>
</evidence>
<accession>A0ABQ4SG76</accession>
<dbReference type="EMBL" id="BPQQ01000031">
    <property type="protein sequence ID" value="GJE00753.1"/>
    <property type="molecule type" value="Genomic_DNA"/>
</dbReference>
<protein>
    <submittedName>
        <fullName evidence="2">Inorganic triphosphatase</fullName>
    </submittedName>
</protein>
<proteinExistence type="predicted"/>
<reference evidence="2" key="2">
    <citation type="submission" date="2021-08" db="EMBL/GenBank/DDBJ databases">
        <authorList>
            <person name="Tani A."/>
            <person name="Ola A."/>
            <person name="Ogura Y."/>
            <person name="Katsura K."/>
            <person name="Hayashi T."/>
        </authorList>
    </citation>
    <scope>NUCLEOTIDE SEQUENCE</scope>
    <source>
        <strain evidence="2">DSM 17168</strain>
    </source>
</reference>
<dbReference type="PIRSF" id="PIRSF016487">
    <property type="entry name" value="CYTH_UCP016487"/>
    <property type="match status" value="1"/>
</dbReference>
<dbReference type="PANTHER" id="PTHR40114">
    <property type="entry name" value="SLR0698 PROTEIN"/>
    <property type="match status" value="1"/>
</dbReference>
<name>A0ABQ4SG76_9HYPH</name>
<dbReference type="Proteomes" id="UP001055153">
    <property type="component" value="Unassembled WGS sequence"/>
</dbReference>
<evidence type="ECO:0000313" key="3">
    <source>
        <dbReference type="Proteomes" id="UP001055153"/>
    </source>
</evidence>
<comment type="caution">
    <text evidence="2">The sequence shown here is derived from an EMBL/GenBank/DDBJ whole genome shotgun (WGS) entry which is preliminary data.</text>
</comment>
<dbReference type="Pfam" id="PF01928">
    <property type="entry name" value="CYTH"/>
    <property type="match status" value="1"/>
</dbReference>
<dbReference type="CDD" id="cd07891">
    <property type="entry name" value="CYTH-like_CthTTM-like_1"/>
    <property type="match status" value="1"/>
</dbReference>
<dbReference type="Gene3D" id="2.40.320.10">
    <property type="entry name" value="Hypothetical Protein Pfu-838710-001"/>
    <property type="match status" value="1"/>
</dbReference>